<name>A0A0P1FD18_9RHOB</name>
<keyword evidence="1" id="KW-0808">Transferase</keyword>
<dbReference type="Proteomes" id="UP000054823">
    <property type="component" value="Unassembled WGS sequence"/>
</dbReference>
<accession>A0A0P1FD18</accession>
<sequence length="364" mass="38381">MLQGTRIIEIEGLGPAPFAAMLLADLGADVITIHRKTAAAITADQSVLDRGKRSITLDLKDPEDLATAKTLISTADALIEGFRPGVMERLGLSPAACHADNPALVYGRMTGWGQTGPRAQTAGHDLNYIAQSGALWYASEPGTPPITPATLVGDIGGGALYLVIGILSGILNARATGQGTVVDAAIVDGSAHMMTLLMALRQGGGMSMERGHSLLDGPHWSRSYLCADGGHVSVQSLEPQFYAAFLEKLGLSDDPEFAQQHNAALWPKLTARLSDLFLSAPRLHWDSLFSGSDACVAVVLSPEESAQSPHMAARQVWHHPDGNLQAAPAPRFDGKAAQINAAPKRGAHTMEILAELAKAGRQDL</sequence>
<dbReference type="InterPro" id="IPR023606">
    <property type="entry name" value="CoA-Trfase_III_dom_1_sf"/>
</dbReference>
<dbReference type="Gene3D" id="3.30.1540.10">
    <property type="entry name" value="formyl-coa transferase, domain 3"/>
    <property type="match status" value="1"/>
</dbReference>
<dbReference type="SUPFAM" id="SSF89796">
    <property type="entry name" value="CoA-transferase family III (CaiB/BaiF)"/>
    <property type="match status" value="1"/>
</dbReference>
<proteinExistence type="predicted"/>
<dbReference type="Gene3D" id="3.40.50.10540">
    <property type="entry name" value="Crotonobetainyl-coa:carnitine coa-transferase, domain 1"/>
    <property type="match status" value="1"/>
</dbReference>
<dbReference type="Pfam" id="PF02515">
    <property type="entry name" value="CoA_transf_3"/>
    <property type="match status" value="1"/>
</dbReference>
<dbReference type="PANTHER" id="PTHR48228:SF5">
    <property type="entry name" value="ALPHA-METHYLACYL-COA RACEMASE"/>
    <property type="match status" value="1"/>
</dbReference>
<evidence type="ECO:0000313" key="2">
    <source>
        <dbReference type="Proteomes" id="UP000054823"/>
    </source>
</evidence>
<reference evidence="1 2" key="1">
    <citation type="submission" date="2015-09" db="EMBL/GenBank/DDBJ databases">
        <authorList>
            <consortium name="Swine Surveillance"/>
        </authorList>
    </citation>
    <scope>NUCLEOTIDE SEQUENCE [LARGE SCALE GENOMIC DNA]</scope>
    <source>
        <strain evidence="1 2">CECT 7688</strain>
    </source>
</reference>
<protein>
    <submittedName>
        <fullName evidence="1">Succinyl-CoA:(R)-benzylsuccinate CoA-transferase subunit BbsE</fullName>
        <ecNumber evidence="1">2.8.3.15</ecNumber>
    </submittedName>
</protein>
<keyword evidence="2" id="KW-1185">Reference proteome</keyword>
<dbReference type="InterPro" id="IPR050509">
    <property type="entry name" value="CoA-transferase_III"/>
</dbReference>
<dbReference type="InterPro" id="IPR044855">
    <property type="entry name" value="CoA-Trfase_III_dom3_sf"/>
</dbReference>
<dbReference type="PANTHER" id="PTHR48228">
    <property type="entry name" value="SUCCINYL-COA--D-CITRAMALATE COA-TRANSFERASE"/>
    <property type="match status" value="1"/>
</dbReference>
<dbReference type="OrthoDB" id="7208981at2"/>
<dbReference type="GO" id="GO:0033877">
    <property type="term" value="F:succinyl-CoA:(R)-benzylsuccinate CoA-transferase activity"/>
    <property type="evidence" value="ECO:0007669"/>
    <property type="project" value="UniProtKB-EC"/>
</dbReference>
<dbReference type="InterPro" id="IPR003673">
    <property type="entry name" value="CoA-Trfase_fam_III"/>
</dbReference>
<dbReference type="EC" id="2.8.3.15" evidence="1"/>
<organism evidence="1 2">
    <name type="scientific">Shimia marina</name>
    <dbReference type="NCBI Taxonomy" id="321267"/>
    <lineage>
        <taxon>Bacteria</taxon>
        <taxon>Pseudomonadati</taxon>
        <taxon>Pseudomonadota</taxon>
        <taxon>Alphaproteobacteria</taxon>
        <taxon>Rhodobacterales</taxon>
        <taxon>Roseobacteraceae</taxon>
    </lineage>
</organism>
<dbReference type="AlphaFoldDB" id="A0A0P1FD18"/>
<evidence type="ECO:0000313" key="1">
    <source>
        <dbReference type="EMBL" id="CUH52376.1"/>
    </source>
</evidence>
<gene>
    <name evidence="1" type="primary">bbsE</name>
    <name evidence="1" type="ORF">SHM7688_01822</name>
</gene>
<dbReference type="RefSeq" id="WP_058239710.1">
    <property type="nucleotide sequence ID" value="NZ_CYPW01000017.1"/>
</dbReference>
<dbReference type="EMBL" id="CYPW01000017">
    <property type="protein sequence ID" value="CUH52376.1"/>
    <property type="molecule type" value="Genomic_DNA"/>
</dbReference>
<dbReference type="STRING" id="321267.SHM7688_01822"/>